<reference evidence="2" key="1">
    <citation type="journal article" date="2023" name="Plant J.">
        <title>Genome sequences and population genomics provide insights into the demographic history, inbreeding, and mutation load of two 'living fossil' tree species of Dipteronia.</title>
        <authorList>
            <person name="Feng Y."/>
            <person name="Comes H.P."/>
            <person name="Chen J."/>
            <person name="Zhu S."/>
            <person name="Lu R."/>
            <person name="Zhang X."/>
            <person name="Li P."/>
            <person name="Qiu J."/>
            <person name="Olsen K.M."/>
            <person name="Qiu Y."/>
        </authorList>
    </citation>
    <scope>NUCLEOTIDE SEQUENCE</scope>
    <source>
        <strain evidence="2">KIB01</strain>
    </source>
</reference>
<evidence type="ECO:0000313" key="2">
    <source>
        <dbReference type="EMBL" id="KAK2661241.1"/>
    </source>
</evidence>
<evidence type="ECO:0000256" key="1">
    <source>
        <dbReference type="SAM" id="MobiDB-lite"/>
    </source>
</evidence>
<keyword evidence="3" id="KW-1185">Reference proteome</keyword>
<feature type="region of interest" description="Disordered" evidence="1">
    <location>
        <begin position="1"/>
        <end position="20"/>
    </location>
</feature>
<sequence>MEKPRIFSTPSTQQTQIHQHLPQTMFKKREVTIDGSVEIAMEQLEDWTPYSTLSHVKKKRNGITLTVKSTTARH</sequence>
<organism evidence="2 3">
    <name type="scientific">Dipteronia dyeriana</name>
    <dbReference type="NCBI Taxonomy" id="168575"/>
    <lineage>
        <taxon>Eukaryota</taxon>
        <taxon>Viridiplantae</taxon>
        <taxon>Streptophyta</taxon>
        <taxon>Embryophyta</taxon>
        <taxon>Tracheophyta</taxon>
        <taxon>Spermatophyta</taxon>
        <taxon>Magnoliopsida</taxon>
        <taxon>eudicotyledons</taxon>
        <taxon>Gunneridae</taxon>
        <taxon>Pentapetalae</taxon>
        <taxon>rosids</taxon>
        <taxon>malvids</taxon>
        <taxon>Sapindales</taxon>
        <taxon>Sapindaceae</taxon>
        <taxon>Hippocastanoideae</taxon>
        <taxon>Acereae</taxon>
        <taxon>Dipteronia</taxon>
    </lineage>
</organism>
<name>A0AAE0CRZ8_9ROSI</name>
<dbReference type="EMBL" id="JANJYI010000002">
    <property type="protein sequence ID" value="KAK2661241.1"/>
    <property type="molecule type" value="Genomic_DNA"/>
</dbReference>
<protein>
    <submittedName>
        <fullName evidence="2">Uncharacterized protein</fullName>
    </submittedName>
</protein>
<proteinExistence type="predicted"/>
<evidence type="ECO:0000313" key="3">
    <source>
        <dbReference type="Proteomes" id="UP001280121"/>
    </source>
</evidence>
<dbReference type="AlphaFoldDB" id="A0AAE0CRZ8"/>
<dbReference type="Proteomes" id="UP001280121">
    <property type="component" value="Unassembled WGS sequence"/>
</dbReference>
<accession>A0AAE0CRZ8</accession>
<comment type="caution">
    <text evidence="2">The sequence shown here is derived from an EMBL/GenBank/DDBJ whole genome shotgun (WGS) entry which is preliminary data.</text>
</comment>
<feature type="compositionally biased region" description="Polar residues" evidence="1">
    <location>
        <begin position="8"/>
        <end position="20"/>
    </location>
</feature>
<gene>
    <name evidence="2" type="ORF">Ddye_007774</name>
</gene>